<keyword evidence="3" id="KW-1185">Reference proteome</keyword>
<dbReference type="EMBL" id="PGOL01004251">
    <property type="protein sequence ID" value="PKI37957.1"/>
    <property type="molecule type" value="Genomic_DNA"/>
</dbReference>
<proteinExistence type="predicted"/>
<protein>
    <submittedName>
        <fullName evidence="2">Uncharacterized protein</fullName>
    </submittedName>
</protein>
<evidence type="ECO:0000313" key="3">
    <source>
        <dbReference type="Proteomes" id="UP000233551"/>
    </source>
</evidence>
<name>A0A2I0I1X4_PUNGR</name>
<evidence type="ECO:0000256" key="1">
    <source>
        <dbReference type="SAM" id="MobiDB-lite"/>
    </source>
</evidence>
<evidence type="ECO:0000313" key="2">
    <source>
        <dbReference type="EMBL" id="PKI37957.1"/>
    </source>
</evidence>
<sequence>MPLASYFTLCSVHVISGKSDCNIFLNCTGNTLYSFLSSWLSKAWRESESSSGHGRVRSNLTRAAEEEREKEQVRLKIGVQWSWSQDMGLQRTSRAAKQEEEGEERLMVMEWIVADEGMGAAEAGAAQGEVEDEMEKTG</sequence>
<gene>
    <name evidence="2" type="ORF">CRG98_041651</name>
</gene>
<feature type="region of interest" description="Disordered" evidence="1">
    <location>
        <begin position="46"/>
        <end position="67"/>
    </location>
</feature>
<accession>A0A2I0I1X4</accession>
<dbReference type="Proteomes" id="UP000233551">
    <property type="component" value="Unassembled WGS sequence"/>
</dbReference>
<organism evidence="2 3">
    <name type="scientific">Punica granatum</name>
    <name type="common">Pomegranate</name>
    <dbReference type="NCBI Taxonomy" id="22663"/>
    <lineage>
        <taxon>Eukaryota</taxon>
        <taxon>Viridiplantae</taxon>
        <taxon>Streptophyta</taxon>
        <taxon>Embryophyta</taxon>
        <taxon>Tracheophyta</taxon>
        <taxon>Spermatophyta</taxon>
        <taxon>Magnoliopsida</taxon>
        <taxon>eudicotyledons</taxon>
        <taxon>Gunneridae</taxon>
        <taxon>Pentapetalae</taxon>
        <taxon>rosids</taxon>
        <taxon>malvids</taxon>
        <taxon>Myrtales</taxon>
        <taxon>Lythraceae</taxon>
        <taxon>Punica</taxon>
    </lineage>
</organism>
<comment type="caution">
    <text evidence="2">The sequence shown here is derived from an EMBL/GenBank/DDBJ whole genome shotgun (WGS) entry which is preliminary data.</text>
</comment>
<dbReference type="AlphaFoldDB" id="A0A2I0I1X4"/>
<reference evidence="2 3" key="1">
    <citation type="submission" date="2017-11" db="EMBL/GenBank/DDBJ databases">
        <title>De-novo sequencing of pomegranate (Punica granatum L.) genome.</title>
        <authorList>
            <person name="Akparov Z."/>
            <person name="Amiraslanov A."/>
            <person name="Hajiyeva S."/>
            <person name="Abbasov M."/>
            <person name="Kaur K."/>
            <person name="Hamwieh A."/>
            <person name="Solovyev V."/>
            <person name="Salamov A."/>
            <person name="Braich B."/>
            <person name="Kosarev P."/>
            <person name="Mahmoud A."/>
            <person name="Hajiyev E."/>
            <person name="Babayeva S."/>
            <person name="Izzatullayeva V."/>
            <person name="Mammadov A."/>
            <person name="Mammadov A."/>
            <person name="Sharifova S."/>
            <person name="Ojaghi J."/>
            <person name="Eynullazada K."/>
            <person name="Bayramov B."/>
            <person name="Abdulazimova A."/>
            <person name="Shahmuradov I."/>
        </authorList>
    </citation>
    <scope>NUCLEOTIDE SEQUENCE [LARGE SCALE GENOMIC DNA]</scope>
    <source>
        <strain evidence="3">cv. AG2017</strain>
        <tissue evidence="2">Leaf</tissue>
    </source>
</reference>